<feature type="compositionally biased region" description="Acidic residues" evidence="1">
    <location>
        <begin position="106"/>
        <end position="119"/>
    </location>
</feature>
<feature type="compositionally biased region" description="Basic and acidic residues" evidence="1">
    <location>
        <begin position="132"/>
        <end position="146"/>
    </location>
</feature>
<organism evidence="2 3">
    <name type="scientific">Mya arenaria</name>
    <name type="common">Soft-shell clam</name>
    <dbReference type="NCBI Taxonomy" id="6604"/>
    <lineage>
        <taxon>Eukaryota</taxon>
        <taxon>Metazoa</taxon>
        <taxon>Spiralia</taxon>
        <taxon>Lophotrochozoa</taxon>
        <taxon>Mollusca</taxon>
        <taxon>Bivalvia</taxon>
        <taxon>Autobranchia</taxon>
        <taxon>Heteroconchia</taxon>
        <taxon>Euheterodonta</taxon>
        <taxon>Imparidentia</taxon>
        <taxon>Neoheterodontei</taxon>
        <taxon>Myida</taxon>
        <taxon>Myoidea</taxon>
        <taxon>Myidae</taxon>
        <taxon>Mya</taxon>
    </lineage>
</organism>
<feature type="compositionally biased region" description="Basic residues" evidence="1">
    <location>
        <begin position="47"/>
        <end position="59"/>
    </location>
</feature>
<evidence type="ECO:0000313" key="2">
    <source>
        <dbReference type="EMBL" id="WAR06346.1"/>
    </source>
</evidence>
<feature type="region of interest" description="Disordered" evidence="1">
    <location>
        <begin position="33"/>
        <end position="59"/>
    </location>
</feature>
<feature type="region of interest" description="Disordered" evidence="1">
    <location>
        <begin position="88"/>
        <end position="146"/>
    </location>
</feature>
<evidence type="ECO:0000256" key="1">
    <source>
        <dbReference type="SAM" id="MobiDB-lite"/>
    </source>
</evidence>
<gene>
    <name evidence="2" type="ORF">MAR_021715</name>
</gene>
<feature type="compositionally biased region" description="Basic and acidic residues" evidence="1">
    <location>
        <begin position="34"/>
        <end position="46"/>
    </location>
</feature>
<name>A0ABY7ECD1_MYAAR</name>
<accession>A0ABY7ECD1</accession>
<proteinExistence type="predicted"/>
<reference evidence="2" key="1">
    <citation type="submission" date="2022-11" db="EMBL/GenBank/DDBJ databases">
        <title>Centuries of genome instability and evolution in soft-shell clam transmissible cancer (bioRxiv).</title>
        <authorList>
            <person name="Hart S.F.M."/>
            <person name="Yonemitsu M.A."/>
            <person name="Giersch R.M."/>
            <person name="Beal B.F."/>
            <person name="Arriagada G."/>
            <person name="Davis B.W."/>
            <person name="Ostrander E.A."/>
            <person name="Goff S.P."/>
            <person name="Metzger M.J."/>
        </authorList>
    </citation>
    <scope>NUCLEOTIDE SEQUENCE</scope>
    <source>
        <strain evidence="2">MELC-2E11</strain>
        <tissue evidence="2">Siphon/mantle</tissue>
    </source>
</reference>
<evidence type="ECO:0000313" key="3">
    <source>
        <dbReference type="Proteomes" id="UP001164746"/>
    </source>
</evidence>
<sequence length="146" mass="15881">MYVHISYYCTSADTAKDVEMPGQTARTLLQHSLNGRERGPNFDNARHRTKWEKNRKHGRCLSETSQATLEATASTATANTATATATTAQAGAAALMKPEEALTQDQPDDEELLPGDDQPEEGRVAAGAEDTSEIHCIEDPPILRRS</sequence>
<dbReference type="EMBL" id="CP111016">
    <property type="protein sequence ID" value="WAR06346.1"/>
    <property type="molecule type" value="Genomic_DNA"/>
</dbReference>
<keyword evidence="3" id="KW-1185">Reference proteome</keyword>
<protein>
    <submittedName>
        <fullName evidence="2">Uncharacterized protein</fullName>
    </submittedName>
</protein>
<dbReference type="Proteomes" id="UP001164746">
    <property type="component" value="Chromosome 5"/>
</dbReference>